<proteinExistence type="predicted"/>
<dbReference type="OrthoDB" id="892266at2"/>
<dbReference type="EMBL" id="VDCS01000007">
    <property type="protein sequence ID" value="TNJ44611.1"/>
    <property type="molecule type" value="Genomic_DNA"/>
</dbReference>
<gene>
    <name evidence="1" type="ORF">FGF67_08170</name>
</gene>
<name>A0A5C4SM80_9FLAO</name>
<comment type="caution">
    <text evidence="1">The sequence shown here is derived from an EMBL/GenBank/DDBJ whole genome shotgun (WGS) entry which is preliminary data.</text>
</comment>
<dbReference type="AlphaFoldDB" id="A0A5C4SM80"/>
<accession>A0A5C4SM80</accession>
<sequence>MKNFIYCVGILIFSLSCQETTKKKLTPTTLTVAEKIAKAHGYDHWKHVIEVNFTFAGKRQWQWQPKTNNVTLITEQDTISYNRNTLDSTVIKFDRAFINDKFWLFIPFQLVWDKGTSISDPEKVKSPIKGIDSHKITLTYGSQGGYTPGDAYDIYYDENFIITEWAFRKGNKPTAGLINTFENYHDYNGLKLASSHKKSSGDWDLQLTNISIKFQ</sequence>
<reference evidence="1 2" key="1">
    <citation type="submission" date="2019-05" db="EMBL/GenBank/DDBJ databases">
        <title>Tamlana fucoidanivorans sp. nov., isolated from the surface of algae collected from Fujian province in China.</title>
        <authorList>
            <person name="Li J."/>
        </authorList>
    </citation>
    <scope>NUCLEOTIDE SEQUENCE [LARGE SCALE GENOMIC DNA]</scope>
    <source>
        <strain evidence="1 2">CW2-9</strain>
    </source>
</reference>
<dbReference type="Proteomes" id="UP000308713">
    <property type="component" value="Unassembled WGS sequence"/>
</dbReference>
<organism evidence="1 2">
    <name type="scientific">Allotamlana fucoidanivorans</name>
    <dbReference type="NCBI Taxonomy" id="2583814"/>
    <lineage>
        <taxon>Bacteria</taxon>
        <taxon>Pseudomonadati</taxon>
        <taxon>Bacteroidota</taxon>
        <taxon>Flavobacteriia</taxon>
        <taxon>Flavobacteriales</taxon>
        <taxon>Flavobacteriaceae</taxon>
        <taxon>Allotamlana</taxon>
    </lineage>
</organism>
<evidence type="ECO:0000313" key="1">
    <source>
        <dbReference type="EMBL" id="TNJ44611.1"/>
    </source>
</evidence>
<keyword evidence="2" id="KW-1185">Reference proteome</keyword>
<dbReference type="PROSITE" id="PS51257">
    <property type="entry name" value="PROKAR_LIPOPROTEIN"/>
    <property type="match status" value="1"/>
</dbReference>
<protein>
    <submittedName>
        <fullName evidence="1">Uncharacterized protein</fullName>
    </submittedName>
</protein>
<dbReference type="RefSeq" id="WP_139696592.1">
    <property type="nucleotide sequence ID" value="NZ_CP074074.1"/>
</dbReference>
<evidence type="ECO:0000313" key="2">
    <source>
        <dbReference type="Proteomes" id="UP000308713"/>
    </source>
</evidence>